<proteinExistence type="predicted"/>
<sequence length="203" mass="20333">MAAPGGRGVVAGCGGQRRQADSERGVVVDRQRRVVREALVLVDGHVTGAGGDAGGSDLVINTPPDVLGPGLAAVAPPGVLVGPVVDGAEHVHEAALVEHVGQPGAFLGQETGILQVALPVLQVDFLVRDVPVAADDELAAGGLVLVHQGVDPGAEAVQETVLGLLPFVAAGPRGQVGADHRQVLPVGADDTAFGVEFLAVHPS</sequence>
<feature type="region of interest" description="Disordered" evidence="1">
    <location>
        <begin position="1"/>
        <end position="24"/>
    </location>
</feature>
<organism evidence="2 3">
    <name type="scientific">Rhizopus delemar</name>
    <dbReference type="NCBI Taxonomy" id="936053"/>
    <lineage>
        <taxon>Eukaryota</taxon>
        <taxon>Fungi</taxon>
        <taxon>Fungi incertae sedis</taxon>
        <taxon>Mucoromycota</taxon>
        <taxon>Mucoromycotina</taxon>
        <taxon>Mucoromycetes</taxon>
        <taxon>Mucorales</taxon>
        <taxon>Mucorineae</taxon>
        <taxon>Rhizopodaceae</taxon>
        <taxon>Rhizopus</taxon>
    </lineage>
</organism>
<comment type="caution">
    <text evidence="2">The sequence shown here is derived from an EMBL/GenBank/DDBJ whole genome shotgun (WGS) entry which is preliminary data.</text>
</comment>
<protein>
    <submittedName>
        <fullName evidence="2">Uncharacterized protein</fullName>
    </submittedName>
</protein>
<reference evidence="2 3" key="1">
    <citation type="journal article" date="2020" name="Microb. Genom.">
        <title>Genetic diversity of clinical and environmental Mucorales isolates obtained from an investigation of mucormycosis cases among solid organ transplant recipients.</title>
        <authorList>
            <person name="Nguyen M.H."/>
            <person name="Kaul D."/>
            <person name="Muto C."/>
            <person name="Cheng S.J."/>
            <person name="Richter R.A."/>
            <person name="Bruno V.M."/>
            <person name="Liu G."/>
            <person name="Beyhan S."/>
            <person name="Sundermann A.J."/>
            <person name="Mounaud S."/>
            <person name="Pasculle A.W."/>
            <person name="Nierman W.C."/>
            <person name="Driscoll E."/>
            <person name="Cumbie R."/>
            <person name="Clancy C.J."/>
            <person name="Dupont C.L."/>
        </authorList>
    </citation>
    <scope>NUCLEOTIDE SEQUENCE [LARGE SCALE GENOMIC DNA]</scope>
    <source>
        <strain evidence="2 3">GL24</strain>
    </source>
</reference>
<keyword evidence="3" id="KW-1185">Reference proteome</keyword>
<name>A0A9P6Y7J9_9FUNG</name>
<evidence type="ECO:0000256" key="1">
    <source>
        <dbReference type="SAM" id="MobiDB-lite"/>
    </source>
</evidence>
<dbReference type="EMBL" id="JAANIU010006629">
    <property type="protein sequence ID" value="KAG1540939.1"/>
    <property type="molecule type" value="Genomic_DNA"/>
</dbReference>
<feature type="compositionally biased region" description="Gly residues" evidence="1">
    <location>
        <begin position="1"/>
        <end position="15"/>
    </location>
</feature>
<accession>A0A9P6Y7J9</accession>
<gene>
    <name evidence="2" type="ORF">G6F50_014292</name>
</gene>
<dbReference type="AlphaFoldDB" id="A0A9P6Y7J9"/>
<dbReference type="Proteomes" id="UP000740926">
    <property type="component" value="Unassembled WGS sequence"/>
</dbReference>
<evidence type="ECO:0000313" key="3">
    <source>
        <dbReference type="Proteomes" id="UP000740926"/>
    </source>
</evidence>
<evidence type="ECO:0000313" key="2">
    <source>
        <dbReference type="EMBL" id="KAG1540939.1"/>
    </source>
</evidence>